<reference evidence="1" key="2">
    <citation type="submission" date="2022-06" db="UniProtKB">
        <authorList>
            <consortium name="EnsemblMetazoa"/>
        </authorList>
    </citation>
    <scope>IDENTIFICATION</scope>
    <source>
        <strain evidence="1">PS312</strain>
    </source>
</reference>
<evidence type="ECO:0000313" key="1">
    <source>
        <dbReference type="EnsemblMetazoa" id="PPA37102.1"/>
    </source>
</evidence>
<accession>A0A8R1YV71</accession>
<sequence length="91" mass="10238">MNTPLNSVKMQQKNRDLMNLEALTVSTSATSSCPTSDLWSRYLWMRSLARRLPIVRPEEAVEEACEEACVTVETASRLSTFLSLLGFTHCL</sequence>
<dbReference type="Proteomes" id="UP000005239">
    <property type="component" value="Unassembled WGS sequence"/>
</dbReference>
<organism evidence="1 2">
    <name type="scientific">Pristionchus pacificus</name>
    <name type="common">Parasitic nematode worm</name>
    <dbReference type="NCBI Taxonomy" id="54126"/>
    <lineage>
        <taxon>Eukaryota</taxon>
        <taxon>Metazoa</taxon>
        <taxon>Ecdysozoa</taxon>
        <taxon>Nematoda</taxon>
        <taxon>Chromadorea</taxon>
        <taxon>Rhabditida</taxon>
        <taxon>Rhabditina</taxon>
        <taxon>Diplogasteromorpha</taxon>
        <taxon>Diplogasteroidea</taxon>
        <taxon>Neodiplogasteridae</taxon>
        <taxon>Pristionchus</taxon>
    </lineage>
</organism>
<dbReference type="AlphaFoldDB" id="A0A2A6BFR3"/>
<dbReference type="OrthoDB" id="9626941at2759"/>
<proteinExistence type="predicted"/>
<evidence type="ECO:0000313" key="2">
    <source>
        <dbReference type="Proteomes" id="UP000005239"/>
    </source>
</evidence>
<reference evidence="2" key="1">
    <citation type="journal article" date="2008" name="Nat. Genet.">
        <title>The Pristionchus pacificus genome provides a unique perspective on nematode lifestyle and parasitism.</title>
        <authorList>
            <person name="Dieterich C."/>
            <person name="Clifton S.W."/>
            <person name="Schuster L.N."/>
            <person name="Chinwalla A."/>
            <person name="Delehaunty K."/>
            <person name="Dinkelacker I."/>
            <person name="Fulton L."/>
            <person name="Fulton R."/>
            <person name="Godfrey J."/>
            <person name="Minx P."/>
            <person name="Mitreva M."/>
            <person name="Roeseler W."/>
            <person name="Tian H."/>
            <person name="Witte H."/>
            <person name="Yang S.P."/>
            <person name="Wilson R.K."/>
            <person name="Sommer R.J."/>
        </authorList>
    </citation>
    <scope>NUCLEOTIDE SEQUENCE [LARGE SCALE GENOMIC DNA]</scope>
    <source>
        <strain evidence="2">PS312</strain>
    </source>
</reference>
<gene>
    <name evidence="1" type="primary">WBGene00275471</name>
</gene>
<dbReference type="EnsemblMetazoa" id="PPA37102.1">
    <property type="protein sequence ID" value="PPA37102.1"/>
    <property type="gene ID" value="WBGene00275471"/>
</dbReference>
<name>A0A2A6BFR3_PRIPA</name>
<protein>
    <submittedName>
        <fullName evidence="1">Uncharacterized protein</fullName>
    </submittedName>
</protein>
<accession>A0A2A6BFR3</accession>
<keyword evidence="2" id="KW-1185">Reference proteome</keyword>